<reference evidence="2 3" key="1">
    <citation type="submission" date="2018-08" db="EMBL/GenBank/DDBJ databases">
        <title>Recombination of ecologically and evolutionarily significant loci maintains genetic cohesion in the Pseudomonas syringae species complex.</title>
        <authorList>
            <person name="Dillon M."/>
            <person name="Thakur S."/>
            <person name="Almeida R.N.D."/>
            <person name="Weir B.S."/>
            <person name="Guttman D.S."/>
        </authorList>
    </citation>
    <scope>NUCLEOTIDE SEQUENCE [LARGE SCALE GENOMIC DNA]</scope>
    <source>
        <strain evidence="2 3">ICMP 3555</strain>
    </source>
</reference>
<keyword evidence="1" id="KW-0732">Signal</keyword>
<keyword evidence="3" id="KW-1185">Reference proteome</keyword>
<sequence length="467" mass="52690">MRSLVRGVFLSITFAAPAMAEPRSFSVNDPSGKFLVEAVFPDVPQDVQQLARALITVRDRTTLETLQQLQTPAGNVPQDRNGATRADHLVGEYGLLYFADINGDGRQDLAIRNGEDANESLQYHYDVYLQDPVKTQWVLNRPLTDLANETFGGMFSVAKDGIIHSQTDRGCCWTRSSRLHMRDGELVRLDSYTQQQVPPTEDGENSSMPRGYMLRTTGEWKDGKWQETPRLEGPVNEDPQYLVGTLNGKIPVQLWYQQQGAVLIGEVRYTKSGSGKPIKLVGEQGEYDGKAFDYLFEYTDDGHQTGIWRITQETVEPYRYSGSWVAAGKGNTPELEIQLQREDREPEYDKLSEVARDQRSGHYQMRDDFLDRDGDLDLTILPERDAEGRELAQFTLTLKSTGSSKAIVTAHHTVPMETENLIIVRDPLASKRAGPYHIQLVKNFAVIEHNSAPDSLDYLTGKYRKQP</sequence>
<gene>
    <name evidence="2" type="ORF">ALQ29_03139</name>
</gene>
<dbReference type="AlphaFoldDB" id="A0A3M4AI85"/>
<accession>A0A3M4AI85</accession>
<dbReference type="RefSeq" id="WP_064053442.1">
    <property type="nucleotide sequence ID" value="NZ_RBPW01000112.1"/>
</dbReference>
<dbReference type="Proteomes" id="UP000276587">
    <property type="component" value="Unassembled WGS sequence"/>
</dbReference>
<feature type="chain" id="PRO_5018263868" evidence="1">
    <location>
        <begin position="21"/>
        <end position="467"/>
    </location>
</feature>
<evidence type="ECO:0000313" key="3">
    <source>
        <dbReference type="Proteomes" id="UP000276587"/>
    </source>
</evidence>
<evidence type="ECO:0000256" key="1">
    <source>
        <dbReference type="SAM" id="SignalP"/>
    </source>
</evidence>
<dbReference type="EMBL" id="RBQF01000239">
    <property type="protein sequence ID" value="RMP06599.1"/>
    <property type="molecule type" value="Genomic_DNA"/>
</dbReference>
<comment type="caution">
    <text evidence="2">The sequence shown here is derived from an EMBL/GenBank/DDBJ whole genome shotgun (WGS) entry which is preliminary data.</text>
</comment>
<proteinExistence type="predicted"/>
<dbReference type="InterPro" id="IPR058087">
    <property type="entry name" value="XAC2610_dom"/>
</dbReference>
<evidence type="ECO:0000313" key="2">
    <source>
        <dbReference type="EMBL" id="RMP06599.1"/>
    </source>
</evidence>
<protein>
    <submittedName>
        <fullName evidence="2">Uncharacterized protein</fullName>
    </submittedName>
</protein>
<organism evidence="2 3">
    <name type="scientific">Pseudomonas marginalis pv. marginalis</name>
    <dbReference type="NCBI Taxonomy" id="97473"/>
    <lineage>
        <taxon>Bacteria</taxon>
        <taxon>Pseudomonadati</taxon>
        <taxon>Pseudomonadota</taxon>
        <taxon>Gammaproteobacteria</taxon>
        <taxon>Pseudomonadales</taxon>
        <taxon>Pseudomonadaceae</taxon>
        <taxon>Pseudomonas</taxon>
    </lineage>
</organism>
<name>A0A3M4AI85_PSEMA</name>
<feature type="signal peptide" evidence="1">
    <location>
        <begin position="1"/>
        <end position="20"/>
    </location>
</feature>
<dbReference type="NCBIfam" id="NF047539">
    <property type="entry name" value="XAC2610_fam"/>
    <property type="match status" value="1"/>
</dbReference>